<organism evidence="2 3">
    <name type="scientific">Parnassius mnemosyne</name>
    <name type="common">clouded apollo</name>
    <dbReference type="NCBI Taxonomy" id="213953"/>
    <lineage>
        <taxon>Eukaryota</taxon>
        <taxon>Metazoa</taxon>
        <taxon>Ecdysozoa</taxon>
        <taxon>Arthropoda</taxon>
        <taxon>Hexapoda</taxon>
        <taxon>Insecta</taxon>
        <taxon>Pterygota</taxon>
        <taxon>Neoptera</taxon>
        <taxon>Endopterygota</taxon>
        <taxon>Lepidoptera</taxon>
        <taxon>Glossata</taxon>
        <taxon>Ditrysia</taxon>
        <taxon>Papilionoidea</taxon>
        <taxon>Papilionidae</taxon>
        <taxon>Parnassiinae</taxon>
        <taxon>Parnassini</taxon>
        <taxon>Parnassius</taxon>
        <taxon>Driopa</taxon>
    </lineage>
</organism>
<comment type="caution">
    <text evidence="2">The sequence shown here is derived from an EMBL/GenBank/DDBJ whole genome shotgun (WGS) entry which is preliminary data.</text>
</comment>
<evidence type="ECO:0000313" key="2">
    <source>
        <dbReference type="EMBL" id="CAK1593387.1"/>
    </source>
</evidence>
<dbReference type="Proteomes" id="UP001314205">
    <property type="component" value="Unassembled WGS sequence"/>
</dbReference>
<protein>
    <submittedName>
        <fullName evidence="2">Uncharacterized protein</fullName>
    </submittedName>
</protein>
<name>A0AAV1LH50_9NEOP</name>
<feature type="compositionally biased region" description="Low complexity" evidence="1">
    <location>
        <begin position="82"/>
        <end position="108"/>
    </location>
</feature>
<accession>A0AAV1LH50</accession>
<proteinExistence type="predicted"/>
<gene>
    <name evidence="2" type="ORF">PARMNEM_LOCUS13171</name>
</gene>
<dbReference type="AlphaFoldDB" id="A0AAV1LH50"/>
<evidence type="ECO:0000256" key="1">
    <source>
        <dbReference type="SAM" id="MobiDB-lite"/>
    </source>
</evidence>
<keyword evidence="3" id="KW-1185">Reference proteome</keyword>
<sequence length="457" mass="52399">MVDVNLNHSQKNSLLSEDFNKNVTSAENVSSHPVICKNEKNIETHNNEIYEDKGVDSLKYLEVNINSEQVNKEKGLNKNEYNNNNSTNDDSNNNSTNDNNNSNDINSPTISDTFKYESLCNPCDNDINGCVDTDVWNQNCNNIPCPGLNSSVLSEYFTTLPLSYNVQNNIMPVLFDGFECEKDKDGDIEDNKLKDDNVDNDTKEVICNVRSTGHCTKSFECVENSYLNSFIEFIEELKNVNKEADEIASVSSISEHCSGYQSSDFEFIDEDEAKEAMFVTKRISSIETLKENINFDFKFNDECEAKMKVCVTKEIPTVENREETNSFNPDAQNAISFNYLQASSSRSVMYNRNTIYNTDYQRNINYQQNHVIPEGDDFLNLFQGAHVPSFESRFFENKSIFARNPTSSIKHIGFDIRLLLEGNKQYISENDVREAKETENKILSLYPEENRDYHRKI</sequence>
<dbReference type="EMBL" id="CAVLGL010000088">
    <property type="protein sequence ID" value="CAK1593387.1"/>
    <property type="molecule type" value="Genomic_DNA"/>
</dbReference>
<reference evidence="2 3" key="1">
    <citation type="submission" date="2023-11" db="EMBL/GenBank/DDBJ databases">
        <authorList>
            <person name="Hedman E."/>
            <person name="Englund M."/>
            <person name="Stromberg M."/>
            <person name="Nyberg Akerstrom W."/>
            <person name="Nylinder S."/>
            <person name="Jareborg N."/>
            <person name="Kallberg Y."/>
            <person name="Kronander E."/>
        </authorList>
    </citation>
    <scope>NUCLEOTIDE SEQUENCE [LARGE SCALE GENOMIC DNA]</scope>
</reference>
<evidence type="ECO:0000313" key="3">
    <source>
        <dbReference type="Proteomes" id="UP001314205"/>
    </source>
</evidence>
<feature type="region of interest" description="Disordered" evidence="1">
    <location>
        <begin position="71"/>
        <end position="108"/>
    </location>
</feature>